<comment type="caution">
    <text evidence="1">The sequence shown here is derived from an EMBL/GenBank/DDBJ whole genome shotgun (WGS) entry which is preliminary data.</text>
</comment>
<dbReference type="STRING" id="1707952.A6A03_12620"/>
<gene>
    <name evidence="1" type="ORF">A6A03_12620</name>
</gene>
<dbReference type="RefSeq" id="WP_066785883.1">
    <property type="nucleotide sequence ID" value="NZ_LWQS01000045.1"/>
</dbReference>
<reference evidence="1 2" key="1">
    <citation type="submission" date="2016-04" db="EMBL/GenBank/DDBJ databases">
        <title>Chloroflexus islandicus sp. nov., a thermophilic filamentous anoxygenic phototrophic bacterium from geyser Strokkur (Iceland).</title>
        <authorList>
            <person name="Gaisin V.A."/>
            <person name="Kalashnikov A.M."/>
            <person name="Sukhacheva M.V."/>
            <person name="Grouzdev D.S."/>
            <person name="Ivanov T.M."/>
            <person name="Kuznetsov B."/>
            <person name="Gorlenko V.M."/>
        </authorList>
    </citation>
    <scope>NUCLEOTIDE SEQUENCE [LARGE SCALE GENOMIC DNA]</scope>
    <source>
        <strain evidence="2">isl-2</strain>
    </source>
</reference>
<sequence length="187" mass="20719">MGYAIVIDASVARAAGESGKPEPSACRATLLAMLTHNHKVAMSASLRSEWMKPRPDTHSPYATAFALRWLTQMQSQQRVIEINASPDSEALRHRCIAALDQNPQTKTSAPAVAKDFHLVGIALQSDRRVVSLDRKIVTHLALLKDSTPEICPIMWLHPVQHDAAEWLRNGGVEDEQYYICRSVGPNE</sequence>
<accession>A0A178ME88</accession>
<dbReference type="AlphaFoldDB" id="A0A178ME88"/>
<protein>
    <recommendedName>
        <fullName evidence="3">PIN domain-containing protein</fullName>
    </recommendedName>
</protein>
<dbReference type="Proteomes" id="UP000078287">
    <property type="component" value="Unassembled WGS sequence"/>
</dbReference>
<evidence type="ECO:0000313" key="1">
    <source>
        <dbReference type="EMBL" id="OAN46325.1"/>
    </source>
</evidence>
<keyword evidence="2" id="KW-1185">Reference proteome</keyword>
<organism evidence="1 2">
    <name type="scientific">Chloroflexus islandicus</name>
    <dbReference type="NCBI Taxonomy" id="1707952"/>
    <lineage>
        <taxon>Bacteria</taxon>
        <taxon>Bacillati</taxon>
        <taxon>Chloroflexota</taxon>
        <taxon>Chloroflexia</taxon>
        <taxon>Chloroflexales</taxon>
        <taxon>Chloroflexineae</taxon>
        <taxon>Chloroflexaceae</taxon>
        <taxon>Chloroflexus</taxon>
    </lineage>
</organism>
<evidence type="ECO:0008006" key="3">
    <source>
        <dbReference type="Google" id="ProtNLM"/>
    </source>
</evidence>
<proteinExistence type="predicted"/>
<dbReference type="EMBL" id="LWQS01000045">
    <property type="protein sequence ID" value="OAN46325.1"/>
    <property type="molecule type" value="Genomic_DNA"/>
</dbReference>
<name>A0A178ME88_9CHLR</name>
<dbReference type="OrthoDB" id="2990057at2"/>
<evidence type="ECO:0000313" key="2">
    <source>
        <dbReference type="Proteomes" id="UP000078287"/>
    </source>
</evidence>